<dbReference type="Gene3D" id="3.40.50.410">
    <property type="entry name" value="von Willebrand factor, type A domain"/>
    <property type="match status" value="1"/>
</dbReference>
<proteinExistence type="predicted"/>
<keyword evidence="1" id="KW-1003">Cell membrane</keyword>
<feature type="transmembrane region" description="Helical" evidence="5">
    <location>
        <begin position="75"/>
        <end position="93"/>
    </location>
</feature>
<evidence type="ECO:0000256" key="1">
    <source>
        <dbReference type="ARBA" id="ARBA00022475"/>
    </source>
</evidence>
<keyword evidence="8" id="KW-1185">Reference proteome</keyword>
<keyword evidence="4 5" id="KW-0472">Membrane</keyword>
<name>A0ABW2DRV8_9BACT</name>
<evidence type="ECO:0000256" key="5">
    <source>
        <dbReference type="SAM" id="Phobius"/>
    </source>
</evidence>
<dbReference type="InterPro" id="IPR033881">
    <property type="entry name" value="vWA_BatA_type"/>
</dbReference>
<dbReference type="Pfam" id="PF00092">
    <property type="entry name" value="VWA"/>
    <property type="match status" value="1"/>
</dbReference>
<keyword evidence="3 5" id="KW-1133">Transmembrane helix</keyword>
<dbReference type="EMBL" id="JBHSYQ010000016">
    <property type="protein sequence ID" value="MFC6999795.1"/>
    <property type="molecule type" value="Genomic_DNA"/>
</dbReference>
<evidence type="ECO:0000256" key="2">
    <source>
        <dbReference type="ARBA" id="ARBA00022692"/>
    </source>
</evidence>
<sequence length="350" mass="39662">MWQAPADFSWLNLNWFSWRTWQSFDWANPGFLYVLLAVPFIFLLRWLLHLRLRNKMDVALFEGNANWHWTSMLRYLPDIVFGLFLMLVIVALARPQRTNETIELSAEGIDIVLALDVSGSMELTDFSPNRLEAAKRVALDFVDGRVQDRIGVVIFAGKSYSLAPLTTDYELVRESIRNIKFGMIPEEGTAIGSALAVSINRLRDSDSKSKVVILISDGENTAGSLDPELAAELANAFQLKVYSIGIGKDVTIQLPNDSTGGKPITVQTGLEEKTLRQLASITNGQFFRAQDAGALSQVFQRIDTLEKTEVKEARYRDTHDFYQVYLRWAIMLLLLWLLLKNTFFTNALED</sequence>
<evidence type="ECO:0000256" key="4">
    <source>
        <dbReference type="ARBA" id="ARBA00023136"/>
    </source>
</evidence>
<accession>A0ABW2DRV8</accession>
<feature type="domain" description="VWFA" evidence="6">
    <location>
        <begin position="110"/>
        <end position="302"/>
    </location>
</feature>
<dbReference type="SUPFAM" id="SSF53300">
    <property type="entry name" value="vWA-like"/>
    <property type="match status" value="1"/>
</dbReference>
<gene>
    <name evidence="7" type="ORF">ACFQHR_19320</name>
</gene>
<dbReference type="PANTHER" id="PTHR22550:SF5">
    <property type="entry name" value="LEUCINE ZIPPER PROTEIN 4"/>
    <property type="match status" value="1"/>
</dbReference>
<evidence type="ECO:0000259" key="6">
    <source>
        <dbReference type="PROSITE" id="PS50234"/>
    </source>
</evidence>
<comment type="caution">
    <text evidence="7">The sequence shown here is derived from an EMBL/GenBank/DDBJ whole genome shotgun (WGS) entry which is preliminary data.</text>
</comment>
<dbReference type="PROSITE" id="PS50234">
    <property type="entry name" value="VWFA"/>
    <property type="match status" value="1"/>
</dbReference>
<feature type="transmembrane region" description="Helical" evidence="5">
    <location>
        <begin position="30"/>
        <end position="48"/>
    </location>
</feature>
<evidence type="ECO:0000313" key="8">
    <source>
        <dbReference type="Proteomes" id="UP001596405"/>
    </source>
</evidence>
<dbReference type="SMART" id="SM00327">
    <property type="entry name" value="VWA"/>
    <property type="match status" value="1"/>
</dbReference>
<dbReference type="RefSeq" id="WP_066620630.1">
    <property type="nucleotide sequence ID" value="NZ_JBHSYQ010000016.1"/>
</dbReference>
<feature type="transmembrane region" description="Helical" evidence="5">
    <location>
        <begin position="321"/>
        <end position="339"/>
    </location>
</feature>
<evidence type="ECO:0000313" key="7">
    <source>
        <dbReference type="EMBL" id="MFC6999795.1"/>
    </source>
</evidence>
<dbReference type="CDD" id="cd01467">
    <property type="entry name" value="vWA_BatA_type"/>
    <property type="match status" value="1"/>
</dbReference>
<dbReference type="InterPro" id="IPR002035">
    <property type="entry name" value="VWF_A"/>
</dbReference>
<dbReference type="InterPro" id="IPR050768">
    <property type="entry name" value="UPF0353/GerABKA_families"/>
</dbReference>
<keyword evidence="2 5" id="KW-0812">Transmembrane</keyword>
<protein>
    <submittedName>
        <fullName evidence="7">VWA domain-containing protein</fullName>
    </submittedName>
</protein>
<organism evidence="7 8">
    <name type="scientific">Rufibacter roseus</name>
    <dbReference type="NCBI Taxonomy" id="1567108"/>
    <lineage>
        <taxon>Bacteria</taxon>
        <taxon>Pseudomonadati</taxon>
        <taxon>Bacteroidota</taxon>
        <taxon>Cytophagia</taxon>
        <taxon>Cytophagales</taxon>
        <taxon>Hymenobacteraceae</taxon>
        <taxon>Rufibacter</taxon>
    </lineage>
</organism>
<dbReference type="Proteomes" id="UP001596405">
    <property type="component" value="Unassembled WGS sequence"/>
</dbReference>
<reference evidence="8" key="1">
    <citation type="journal article" date="2019" name="Int. J. Syst. Evol. Microbiol.">
        <title>The Global Catalogue of Microorganisms (GCM) 10K type strain sequencing project: providing services to taxonomists for standard genome sequencing and annotation.</title>
        <authorList>
            <consortium name="The Broad Institute Genomics Platform"/>
            <consortium name="The Broad Institute Genome Sequencing Center for Infectious Disease"/>
            <person name="Wu L."/>
            <person name="Ma J."/>
        </authorList>
    </citation>
    <scope>NUCLEOTIDE SEQUENCE [LARGE SCALE GENOMIC DNA]</scope>
    <source>
        <strain evidence="8">CGMCC 4.7393</strain>
    </source>
</reference>
<dbReference type="InterPro" id="IPR036465">
    <property type="entry name" value="vWFA_dom_sf"/>
</dbReference>
<evidence type="ECO:0000256" key="3">
    <source>
        <dbReference type="ARBA" id="ARBA00022989"/>
    </source>
</evidence>
<dbReference type="PANTHER" id="PTHR22550">
    <property type="entry name" value="SPORE GERMINATION PROTEIN"/>
    <property type="match status" value="1"/>
</dbReference>